<feature type="transmembrane region" description="Helical" evidence="1">
    <location>
        <begin position="465"/>
        <end position="486"/>
    </location>
</feature>
<dbReference type="Pfam" id="PF25077">
    <property type="entry name" value="DUF7800"/>
    <property type="match status" value="1"/>
</dbReference>
<dbReference type="EMBL" id="BOOR01000023">
    <property type="protein sequence ID" value="GII54975.1"/>
    <property type="molecule type" value="Genomic_DNA"/>
</dbReference>
<dbReference type="InterPro" id="IPR038607">
    <property type="entry name" value="PhoD-like_sf"/>
</dbReference>
<dbReference type="CDD" id="cd07389">
    <property type="entry name" value="MPP_PhoD"/>
    <property type="match status" value="1"/>
</dbReference>
<comment type="caution">
    <text evidence="4">The sequence shown here is derived from an EMBL/GenBank/DDBJ whole genome shotgun (WGS) entry which is preliminary data.</text>
</comment>
<feature type="domain" description="PhoD-like phosphatase metallophosphatase" evidence="2">
    <location>
        <begin position="126"/>
        <end position="427"/>
    </location>
</feature>
<dbReference type="SUPFAM" id="SSF56300">
    <property type="entry name" value="Metallo-dependent phosphatases"/>
    <property type="match status" value="1"/>
</dbReference>
<evidence type="ECO:0000259" key="3">
    <source>
        <dbReference type="Pfam" id="PF25077"/>
    </source>
</evidence>
<feature type="domain" description="DUF7800" evidence="3">
    <location>
        <begin position="1"/>
        <end position="78"/>
    </location>
</feature>
<dbReference type="PANTHER" id="PTHR37031">
    <property type="entry name" value="METALLOPHOSPHATASE BINDING DOMAIN PROTEIN"/>
    <property type="match status" value="1"/>
</dbReference>
<dbReference type="PANTHER" id="PTHR37031:SF2">
    <property type="entry name" value="PHOD-LIKE PHOSPHATASE METALLOPHOSPHATASE DOMAIN-CONTAINING PROTEIN"/>
    <property type="match status" value="1"/>
</dbReference>
<evidence type="ECO:0000313" key="4">
    <source>
        <dbReference type="EMBL" id="GII54975.1"/>
    </source>
</evidence>
<protein>
    <submittedName>
        <fullName evidence="4">Alkaline phosphatase</fullName>
    </submittedName>
</protein>
<dbReference type="Pfam" id="PF09423">
    <property type="entry name" value="PhoD"/>
    <property type="match status" value="1"/>
</dbReference>
<evidence type="ECO:0000256" key="1">
    <source>
        <dbReference type="SAM" id="Phobius"/>
    </source>
</evidence>
<dbReference type="Proteomes" id="UP000605992">
    <property type="component" value="Unassembled WGS sequence"/>
</dbReference>
<reference evidence="4" key="1">
    <citation type="submission" date="2021-01" db="EMBL/GenBank/DDBJ databases">
        <title>Whole genome shotgun sequence of Planotetraspora thailandica NBRC 104271.</title>
        <authorList>
            <person name="Komaki H."/>
            <person name="Tamura T."/>
        </authorList>
    </citation>
    <scope>NUCLEOTIDE SEQUENCE</scope>
    <source>
        <strain evidence="4">NBRC 104271</strain>
    </source>
</reference>
<evidence type="ECO:0000313" key="5">
    <source>
        <dbReference type="Proteomes" id="UP000605992"/>
    </source>
</evidence>
<keyword evidence="1" id="KW-0472">Membrane</keyword>
<name>A0A8J3VCN5_9ACTN</name>
<proteinExistence type="predicted"/>
<sequence>MPDLLVGPMLRHADASSASIWVETSEPCEVTVDVGGTRTSGRTFTVHGHHYAIVDAEGSGAYTVELDGRQVWPVEDFPESRIRPLERLRRVVFGSCRTSVPHDAAHVKVHGPDVLREYGLRLMAGEEEPPDLLLFLGDQVYADEPSQEMLGFIRARRQDGPDEIVDFEEYAELYRQAWTDPVVRWVLSTVPTAMIFDDHDVRDDWNTSAAWRAQMAEVPWWPSRVVSALGAYWVYQHLGNLSPAERAADPTYAAIQAAAGDGDGYGDGAAVLDAFAKQADADPPSARWSYARDIGRTRLVMLDTRCARTLDPGRRRMIDDVEWSWFTEQAKGDVDHLLIGSSVPVFLPSGIFDVESWNEALADGAWGRRAAGWGERVRQALDLEHWGAFRRSFDDFGRLLVDVAAGRRGSAPATIVLLSGDVHYSYLAAAGPASADLASAHLDAARIYQAVCSPIRNPLSRTLRLANVVASFGIAGLAGGLLAGTARLPRRRFRWKITDGPWFPNALAALDLDGRSALVRWYTARPDLEEMARVRLAP</sequence>
<keyword evidence="1" id="KW-0812">Transmembrane</keyword>
<gene>
    <name evidence="4" type="ORF">Pth03_33640</name>
</gene>
<dbReference type="Gene3D" id="3.60.21.70">
    <property type="entry name" value="PhoD-like phosphatase"/>
    <property type="match status" value="1"/>
</dbReference>
<accession>A0A8J3VCN5</accession>
<keyword evidence="1" id="KW-1133">Transmembrane helix</keyword>
<dbReference type="RefSeq" id="WP_239119095.1">
    <property type="nucleotide sequence ID" value="NZ_BOOR01000023.1"/>
</dbReference>
<dbReference type="InterPro" id="IPR056702">
    <property type="entry name" value="DUF7800"/>
</dbReference>
<dbReference type="InterPro" id="IPR018946">
    <property type="entry name" value="PhoD-like_MPP"/>
</dbReference>
<keyword evidence="5" id="KW-1185">Reference proteome</keyword>
<dbReference type="InterPro" id="IPR029052">
    <property type="entry name" value="Metallo-depent_PP-like"/>
</dbReference>
<organism evidence="4 5">
    <name type="scientific">Planotetraspora thailandica</name>
    <dbReference type="NCBI Taxonomy" id="487172"/>
    <lineage>
        <taxon>Bacteria</taxon>
        <taxon>Bacillati</taxon>
        <taxon>Actinomycetota</taxon>
        <taxon>Actinomycetes</taxon>
        <taxon>Streptosporangiales</taxon>
        <taxon>Streptosporangiaceae</taxon>
        <taxon>Planotetraspora</taxon>
    </lineage>
</organism>
<evidence type="ECO:0000259" key="2">
    <source>
        <dbReference type="Pfam" id="PF09423"/>
    </source>
</evidence>
<dbReference type="AlphaFoldDB" id="A0A8J3VCN5"/>